<sequence>MKRAAKFEPPAASKRARPDPQALAELFKPGQKRTAGDIYRKGTDGTGYIEGKVFERGTPAGNRWVFLLTVELGSRVQVSLSGACAEHFDKLPITVGAHVQIGTRGLVLQDLEGLKRPLLLAKRFAWTEGVTIYVQNPKTGEESLVDTWAGLPPAQNTSTEDSEDVHLAGPSMPPTETVQAPTTTENLGMNEPEIENEAASPAKDVVTGDLICANSVMSSHNSVGVCDRIAPPLTYAAMAVNRAHQGVESAAEAPAMRGQTEAAGLEDDSQNPQSLPSPPPDTGEQHAMGTDYQSHVSVPQAQSISIKVTNGLRDTASKAENQIRPIPTKANSAESARDNPSSRASNQVRTEKSKTAKNAKKLRHDRERRQKQLQKAGKLGQPQKADTPTAQSREPSAEDGEDYYWDAAETLPSEAFLDNSNPDVQPHEQPAPALNLEDEAQPERTLETVGIEEADNKAPNDLPVGANADDPWQSLRMGCVAGLVNYTPLLHLAIGPGMQTIMGIVESARPIALTKSNEFSLRLSIYDPTNYATGGLSVVLFDKLEKGLPKVEAGDILMLRSIQIKDFNGLCAIGASYKGWQWALYQVKSGKISSAPPDTCAMRYFKPEAAEVTFCIRLGDWWREVSSVATTFDTAFAHTRRVRPHKTIAEAEHDEYFDCTVEVLHGFRNDNGVHTVFVTDYTRNPNVSPTQGEWCPSHLAPFVLRIEMWDSSAEVGQTMQPGEYYSIRNLRTKISGGGYLEGKMQEGEKIARLDEDQLENQPHLAELLKRKTEWEADMNATGGVHEFPHQLIEEAEENRHFKCTVEVVYISPKDDYTYLYVTDYTSRSDLVPVAASIAPPALADRVVRVELRDTQVDTAKNLEAGDYIAIRNLRLRPSNGGALLAGRLGGDQRLITKLNRKASGNAELRALLSRKEEWLSAQAKPKREGKRTAARAARQAAAAAEEGSSMTTRRPPRSDSKAAGKQLKTLQEVKESTACPAVFRVRTRAVDFFPDDLRDCVVLRCTSCDQTLPKTRRRCTRCDDAMDDETAVRAFFELWFRVADEEGTTLDVTVADERCSVLQDLSPDDVYEDDDAFAMLVARVKPLLGDLLDVSDGEAKRRPVDQHEDGEETPWLDLTIGSWLPAGEDDTAETRAYVVLKHSLYEDA</sequence>
<feature type="compositionally biased region" description="Polar residues" evidence="9">
    <location>
        <begin position="291"/>
        <end position="300"/>
    </location>
</feature>
<evidence type="ECO:0000256" key="3">
    <source>
        <dbReference type="ARBA" id="ARBA00008442"/>
    </source>
</evidence>
<feature type="region of interest" description="Disordered" evidence="9">
    <location>
        <begin position="415"/>
        <end position="441"/>
    </location>
</feature>
<evidence type="ECO:0000256" key="5">
    <source>
        <dbReference type="ARBA" id="ARBA00022454"/>
    </source>
</evidence>
<dbReference type="InterPro" id="IPR032042">
    <property type="entry name" value="POT1PC"/>
</dbReference>
<evidence type="ECO:0000256" key="7">
    <source>
        <dbReference type="ARBA" id="ARBA00023125"/>
    </source>
</evidence>
<evidence type="ECO:0000313" key="11">
    <source>
        <dbReference type="EMBL" id="CDO73630.1"/>
    </source>
</evidence>
<evidence type="ECO:0000256" key="1">
    <source>
        <dbReference type="ARBA" id="ARBA00004123"/>
    </source>
</evidence>
<feature type="compositionally biased region" description="Low complexity" evidence="9">
    <location>
        <begin position="373"/>
        <end position="385"/>
    </location>
</feature>
<dbReference type="PANTHER" id="PTHR14513">
    <property type="entry name" value="PROTECTION OF TELOMERES 1"/>
    <property type="match status" value="1"/>
</dbReference>
<dbReference type="GO" id="GO:0098505">
    <property type="term" value="F:G-rich strand telomeric DNA binding"/>
    <property type="evidence" value="ECO:0007669"/>
    <property type="project" value="TreeGrafter"/>
</dbReference>
<dbReference type="PANTHER" id="PTHR14513:SF0">
    <property type="entry name" value="PROTECTION OF TELOMERES PROTEIN 1"/>
    <property type="match status" value="1"/>
</dbReference>
<feature type="compositionally biased region" description="Polar residues" evidence="9">
    <location>
        <begin position="329"/>
        <end position="348"/>
    </location>
</feature>
<name>A0A060SGV1_PYCCI</name>
<keyword evidence="12" id="KW-1185">Reference proteome</keyword>
<dbReference type="GO" id="GO:0010521">
    <property type="term" value="F:telomerase inhibitor activity"/>
    <property type="evidence" value="ECO:0007669"/>
    <property type="project" value="TreeGrafter"/>
</dbReference>
<evidence type="ECO:0000256" key="8">
    <source>
        <dbReference type="ARBA" id="ARBA00023242"/>
    </source>
</evidence>
<dbReference type="InterPro" id="IPR012340">
    <property type="entry name" value="NA-bd_OB-fold"/>
</dbReference>
<dbReference type="Proteomes" id="UP000029665">
    <property type="component" value="Unassembled WGS sequence"/>
</dbReference>
<feature type="region of interest" description="Disordered" evidence="9">
    <location>
        <begin position="315"/>
        <end position="400"/>
    </location>
</feature>
<keyword evidence="5" id="KW-0158">Chromosome</keyword>
<feature type="compositionally biased region" description="Low complexity" evidence="9">
    <location>
        <begin position="934"/>
        <end position="944"/>
    </location>
</feature>
<dbReference type="InterPro" id="IPR011564">
    <property type="entry name" value="Telomer_end-bd_POT1/Cdc13"/>
</dbReference>
<comment type="caution">
    <text evidence="11">The sequence shown here is derived from an EMBL/GenBank/DDBJ whole genome shotgun (WGS) entry which is preliminary data.</text>
</comment>
<protein>
    <recommendedName>
        <fullName evidence="4">Protection of telomeres protein 1</fullName>
    </recommendedName>
</protein>
<dbReference type="GO" id="GO:0016233">
    <property type="term" value="P:telomere capping"/>
    <property type="evidence" value="ECO:0007669"/>
    <property type="project" value="TreeGrafter"/>
</dbReference>
<dbReference type="GO" id="GO:0000783">
    <property type="term" value="C:nuclear telomere cap complex"/>
    <property type="evidence" value="ECO:0007669"/>
    <property type="project" value="TreeGrafter"/>
</dbReference>
<keyword evidence="8" id="KW-0539">Nucleus</keyword>
<dbReference type="Pfam" id="PF16686">
    <property type="entry name" value="POT1PC"/>
    <property type="match status" value="1"/>
</dbReference>
<feature type="region of interest" description="Disordered" evidence="9">
    <location>
        <begin position="920"/>
        <end position="966"/>
    </location>
</feature>
<gene>
    <name evidence="11" type="ORF">BN946_scf185014.g100</name>
</gene>
<dbReference type="Gene3D" id="2.40.50.140">
    <property type="entry name" value="Nucleic acid-binding proteins"/>
    <property type="match status" value="3"/>
</dbReference>
<dbReference type="AlphaFoldDB" id="A0A060SGV1"/>
<dbReference type="EMBL" id="CCBP010000122">
    <property type="protein sequence ID" value="CDO73630.1"/>
    <property type="molecule type" value="Genomic_DNA"/>
</dbReference>
<evidence type="ECO:0000256" key="6">
    <source>
        <dbReference type="ARBA" id="ARBA00022895"/>
    </source>
</evidence>
<reference evidence="11" key="1">
    <citation type="submission" date="2014-01" db="EMBL/GenBank/DDBJ databases">
        <title>The genome of the white-rot fungus Pycnoporus cinnabarinus: a basidiomycete model with a versatile arsenal for lignocellulosic biomass breakdown.</title>
        <authorList>
            <person name="Levasseur A."/>
            <person name="Lomascolo A."/>
            <person name="Ruiz-Duenas F.J."/>
            <person name="Uzan E."/>
            <person name="Piumi F."/>
            <person name="Kues U."/>
            <person name="Ram A.F.J."/>
            <person name="Murat C."/>
            <person name="Haon M."/>
            <person name="Benoit I."/>
            <person name="Arfi Y."/>
            <person name="Chevret D."/>
            <person name="Drula E."/>
            <person name="Kwon M.J."/>
            <person name="Gouret P."/>
            <person name="Lesage-Meessen L."/>
            <person name="Lombard V."/>
            <person name="Mariette J."/>
            <person name="Noirot C."/>
            <person name="Park J."/>
            <person name="Patyshakuliyeva A."/>
            <person name="Wieneger R.A.B."/>
            <person name="Wosten H.A.B."/>
            <person name="Martin F."/>
            <person name="Coutinho P.M."/>
            <person name="de Vries R."/>
            <person name="Martinez A.T."/>
            <person name="Klopp C."/>
            <person name="Pontarotti P."/>
            <person name="Henrissat B."/>
            <person name="Record E."/>
        </authorList>
    </citation>
    <scope>NUCLEOTIDE SEQUENCE [LARGE SCALE GENOMIC DNA]</scope>
    <source>
        <strain evidence="11">BRFM137</strain>
    </source>
</reference>
<dbReference type="SMART" id="SM00976">
    <property type="entry name" value="Telo_bind"/>
    <property type="match status" value="1"/>
</dbReference>
<comment type="similarity">
    <text evidence="3">Belongs to the telombin family.</text>
</comment>
<feature type="domain" description="Telomeric single stranded DNA binding POT1/Cdc13" evidence="10">
    <location>
        <begin position="486"/>
        <end position="610"/>
    </location>
</feature>
<evidence type="ECO:0000259" key="10">
    <source>
        <dbReference type="SMART" id="SM00976"/>
    </source>
</evidence>
<dbReference type="Pfam" id="PF02765">
    <property type="entry name" value="POT1"/>
    <property type="match status" value="1"/>
</dbReference>
<comment type="subcellular location">
    <subcellularLocation>
        <location evidence="2">Chromosome</location>
        <location evidence="2">Telomere</location>
    </subcellularLocation>
    <subcellularLocation>
        <location evidence="1">Nucleus</location>
    </subcellularLocation>
</comment>
<dbReference type="OMA" id="GVHEFPH"/>
<organism evidence="11 12">
    <name type="scientific">Pycnoporus cinnabarinus</name>
    <name type="common">Cinnabar-red polypore</name>
    <name type="synonym">Trametes cinnabarina</name>
    <dbReference type="NCBI Taxonomy" id="5643"/>
    <lineage>
        <taxon>Eukaryota</taxon>
        <taxon>Fungi</taxon>
        <taxon>Dikarya</taxon>
        <taxon>Basidiomycota</taxon>
        <taxon>Agaricomycotina</taxon>
        <taxon>Agaricomycetes</taxon>
        <taxon>Polyporales</taxon>
        <taxon>Polyporaceae</taxon>
        <taxon>Trametes</taxon>
    </lineage>
</organism>
<dbReference type="HOGENOM" id="CLU_009829_0_0_1"/>
<feature type="region of interest" description="Disordered" evidence="9">
    <location>
        <begin position="1"/>
        <end position="21"/>
    </location>
</feature>
<evidence type="ECO:0000313" key="12">
    <source>
        <dbReference type="Proteomes" id="UP000029665"/>
    </source>
</evidence>
<dbReference type="OrthoDB" id="2186770at2759"/>
<evidence type="ECO:0000256" key="9">
    <source>
        <dbReference type="SAM" id="MobiDB-lite"/>
    </source>
</evidence>
<dbReference type="GO" id="GO:0032210">
    <property type="term" value="P:regulation of telomere maintenance via telomerase"/>
    <property type="evidence" value="ECO:0007669"/>
    <property type="project" value="TreeGrafter"/>
</dbReference>
<dbReference type="InterPro" id="IPR028389">
    <property type="entry name" value="POT1"/>
</dbReference>
<evidence type="ECO:0000256" key="2">
    <source>
        <dbReference type="ARBA" id="ARBA00004574"/>
    </source>
</evidence>
<keyword evidence="7" id="KW-0238">DNA-binding</keyword>
<keyword evidence="6" id="KW-0779">Telomere</keyword>
<evidence type="ECO:0000256" key="4">
    <source>
        <dbReference type="ARBA" id="ARBA00015253"/>
    </source>
</evidence>
<dbReference type="STRING" id="5643.A0A060SGV1"/>
<dbReference type="SUPFAM" id="SSF50249">
    <property type="entry name" value="Nucleic acid-binding proteins"/>
    <property type="match status" value="3"/>
</dbReference>
<proteinExistence type="inferred from homology"/>
<feature type="region of interest" description="Disordered" evidence="9">
    <location>
        <begin position="152"/>
        <end position="179"/>
    </location>
</feature>
<accession>A0A060SGV1</accession>
<feature type="region of interest" description="Disordered" evidence="9">
    <location>
        <begin position="262"/>
        <end position="300"/>
    </location>
</feature>